<evidence type="ECO:0000313" key="6">
    <source>
        <dbReference type="EMBL" id="KDS92339.1"/>
    </source>
</evidence>
<evidence type="ECO:0000256" key="4">
    <source>
        <dbReference type="ARBA" id="ARBA00023163"/>
    </source>
</evidence>
<evidence type="ECO:0000256" key="1">
    <source>
        <dbReference type="ARBA" id="ARBA00009437"/>
    </source>
</evidence>
<dbReference type="RefSeq" id="WP_052126794.1">
    <property type="nucleotide sequence ID" value="NZ_KN323183.1"/>
</dbReference>
<reference evidence="6 7" key="1">
    <citation type="submission" date="2014-01" db="EMBL/GenBank/DDBJ databases">
        <title>Draft genome sequence of the multidrug-resistant clinical isolate Dermabacter hominis 1368.</title>
        <authorList>
            <person name="Albersmeier A."/>
            <person name="Bomholt C."/>
            <person name="Glaub A."/>
            <person name="Ruckert C."/>
            <person name="Soriano F."/>
            <person name="Fernandez-Natal I."/>
            <person name="Tauch A."/>
        </authorList>
    </citation>
    <scope>NUCLEOTIDE SEQUENCE [LARGE SCALE GENOMIC DNA]</scope>
    <source>
        <strain evidence="6 7">1368</strain>
    </source>
</reference>
<evidence type="ECO:0000256" key="2">
    <source>
        <dbReference type="ARBA" id="ARBA00023015"/>
    </source>
</evidence>
<dbReference type="InterPro" id="IPR005119">
    <property type="entry name" value="LysR_subst-bd"/>
</dbReference>
<dbReference type="SUPFAM" id="SSF53850">
    <property type="entry name" value="Periplasmic binding protein-like II"/>
    <property type="match status" value="1"/>
</dbReference>
<organism evidence="6 7">
    <name type="scientific">Dermabacter hominis 1368</name>
    <dbReference type="NCBI Taxonomy" id="1450519"/>
    <lineage>
        <taxon>Bacteria</taxon>
        <taxon>Bacillati</taxon>
        <taxon>Actinomycetota</taxon>
        <taxon>Actinomycetes</taxon>
        <taxon>Micrococcales</taxon>
        <taxon>Dermabacteraceae</taxon>
        <taxon>Dermabacter</taxon>
    </lineage>
</organism>
<dbReference type="PANTHER" id="PTHR30346">
    <property type="entry name" value="TRANSCRIPTIONAL DUAL REGULATOR HCAR-RELATED"/>
    <property type="match status" value="1"/>
</dbReference>
<proteinExistence type="inferred from homology"/>
<sequence>MLNGGEVKLGTRVLQLIEDCERLVVVVSPLHQLARHNPLTLADLADETFIDFPAGTPGRLQSDRAFDTAGLLRRVTFEAMSVEFMLALVERNLGLCLLPAGTVPHDPRVRVIPVTDGPVRTEFLAWNGFNPSPPARAFVEQAKKSINVPG</sequence>
<dbReference type="Gene3D" id="3.40.190.290">
    <property type="match status" value="1"/>
</dbReference>
<keyword evidence="7" id="KW-1185">Reference proteome</keyword>
<keyword evidence="4" id="KW-0804">Transcription</keyword>
<keyword evidence="3" id="KW-0238">DNA-binding</keyword>
<dbReference type="EMBL" id="JDRS01000037">
    <property type="protein sequence ID" value="KDS92339.1"/>
    <property type="molecule type" value="Genomic_DNA"/>
</dbReference>
<evidence type="ECO:0000256" key="3">
    <source>
        <dbReference type="ARBA" id="ARBA00023125"/>
    </source>
</evidence>
<comment type="similarity">
    <text evidence="1">Belongs to the LysR transcriptional regulatory family.</text>
</comment>
<feature type="domain" description="LysR substrate-binding" evidence="5">
    <location>
        <begin position="21"/>
        <end position="144"/>
    </location>
</feature>
<accession>A0ABR4SGP2</accession>
<gene>
    <name evidence="6" type="ORF">DHOM_11530</name>
</gene>
<evidence type="ECO:0000313" key="7">
    <source>
        <dbReference type="Proteomes" id="UP000030182"/>
    </source>
</evidence>
<evidence type="ECO:0000259" key="5">
    <source>
        <dbReference type="Pfam" id="PF03466"/>
    </source>
</evidence>
<dbReference type="Pfam" id="PF03466">
    <property type="entry name" value="LysR_substrate"/>
    <property type="match status" value="1"/>
</dbReference>
<dbReference type="PANTHER" id="PTHR30346:SF28">
    <property type="entry name" value="HTH-TYPE TRANSCRIPTIONAL REGULATOR CYNR"/>
    <property type="match status" value="1"/>
</dbReference>
<dbReference type="Proteomes" id="UP000030182">
    <property type="component" value="Unassembled WGS sequence"/>
</dbReference>
<keyword evidence="2" id="KW-0805">Transcription regulation</keyword>
<protein>
    <recommendedName>
        <fullName evidence="5">LysR substrate-binding domain-containing protein</fullName>
    </recommendedName>
</protein>
<name>A0ABR4SGP2_9MICO</name>
<comment type="caution">
    <text evidence="6">The sequence shown here is derived from an EMBL/GenBank/DDBJ whole genome shotgun (WGS) entry which is preliminary data.</text>
</comment>